<organism evidence="9 10">
    <name type="scientific">Zalerion maritima</name>
    <dbReference type="NCBI Taxonomy" id="339359"/>
    <lineage>
        <taxon>Eukaryota</taxon>
        <taxon>Fungi</taxon>
        <taxon>Dikarya</taxon>
        <taxon>Ascomycota</taxon>
        <taxon>Pezizomycotina</taxon>
        <taxon>Sordariomycetes</taxon>
        <taxon>Lulworthiomycetidae</taxon>
        <taxon>Lulworthiales</taxon>
        <taxon>Lulworthiaceae</taxon>
        <taxon>Zalerion</taxon>
    </lineage>
</organism>
<evidence type="ECO:0000256" key="8">
    <source>
        <dbReference type="SAM" id="Phobius"/>
    </source>
</evidence>
<evidence type="ECO:0000256" key="1">
    <source>
        <dbReference type="ARBA" id="ARBA00004477"/>
    </source>
</evidence>
<dbReference type="Pfam" id="PF07019">
    <property type="entry name" value="EMC6"/>
    <property type="match status" value="1"/>
</dbReference>
<evidence type="ECO:0000256" key="5">
    <source>
        <dbReference type="ARBA" id="ARBA00022824"/>
    </source>
</evidence>
<evidence type="ECO:0000313" key="10">
    <source>
        <dbReference type="Proteomes" id="UP001201980"/>
    </source>
</evidence>
<reference evidence="9" key="1">
    <citation type="submission" date="2022-07" db="EMBL/GenBank/DDBJ databases">
        <title>Draft genome sequence of Zalerion maritima ATCC 34329, a (micro)plastics degrading marine fungus.</title>
        <authorList>
            <person name="Paco A."/>
            <person name="Goncalves M.F.M."/>
            <person name="Rocha-Santos T.A.P."/>
            <person name="Alves A."/>
        </authorList>
    </citation>
    <scope>NUCLEOTIDE SEQUENCE</scope>
    <source>
        <strain evidence="9">ATCC 34329</strain>
    </source>
</reference>
<dbReference type="PANTHER" id="PTHR20994">
    <property type="entry name" value="ER MEMBRANE PROTEIN COMPLEX SUBUNIT 6"/>
    <property type="match status" value="1"/>
</dbReference>
<proteinExistence type="inferred from homology"/>
<accession>A0AAD5RNU5</accession>
<evidence type="ECO:0000256" key="6">
    <source>
        <dbReference type="ARBA" id="ARBA00022989"/>
    </source>
</evidence>
<name>A0AAD5RNU5_9PEZI</name>
<keyword evidence="4 8" id="KW-0812">Transmembrane</keyword>
<dbReference type="GO" id="GO:0072546">
    <property type="term" value="C:EMC complex"/>
    <property type="evidence" value="ECO:0007669"/>
    <property type="project" value="InterPro"/>
</dbReference>
<keyword evidence="7 8" id="KW-0472">Membrane</keyword>
<evidence type="ECO:0000256" key="4">
    <source>
        <dbReference type="ARBA" id="ARBA00022692"/>
    </source>
</evidence>
<dbReference type="EMBL" id="JAKWBI020000175">
    <property type="protein sequence ID" value="KAJ2900289.1"/>
    <property type="molecule type" value="Genomic_DNA"/>
</dbReference>
<comment type="caution">
    <text evidence="9">The sequence shown here is derived from an EMBL/GenBank/DDBJ whole genome shotgun (WGS) entry which is preliminary data.</text>
</comment>
<evidence type="ECO:0000313" key="9">
    <source>
        <dbReference type="EMBL" id="KAJ2900289.1"/>
    </source>
</evidence>
<dbReference type="GO" id="GO:0034975">
    <property type="term" value="P:protein folding in endoplasmic reticulum"/>
    <property type="evidence" value="ECO:0007669"/>
    <property type="project" value="TreeGrafter"/>
</dbReference>
<comment type="similarity">
    <text evidence="2">Belongs to the EMC6 family.</text>
</comment>
<dbReference type="InterPro" id="IPR029008">
    <property type="entry name" value="EMC6-like"/>
</dbReference>
<evidence type="ECO:0000256" key="2">
    <source>
        <dbReference type="ARBA" id="ARBA00009436"/>
    </source>
</evidence>
<feature type="transmembrane region" description="Helical" evidence="8">
    <location>
        <begin position="184"/>
        <end position="204"/>
    </location>
</feature>
<comment type="subcellular location">
    <subcellularLocation>
        <location evidence="1">Endoplasmic reticulum membrane</location>
        <topology evidence="1">Multi-pass membrane protein</topology>
    </subcellularLocation>
</comment>
<keyword evidence="6 8" id="KW-1133">Transmembrane helix</keyword>
<evidence type="ECO:0000256" key="3">
    <source>
        <dbReference type="ARBA" id="ARBA00020827"/>
    </source>
</evidence>
<sequence length="246" mass="27969">MNWAEPAVMELEKHRPAKPGFRVRTSATKFLPQVDFPANTVPFPFQNPSWQEALGKTKHRIPLWVFPDVIPTVGRFCPDHSYPLRHDETFVTYIPPLRRLAPNPRALRQLAKPLKLVTDRPTRPFPPTEFSEVMAPREREYQISPIVQESVVHNTKSLTNLQSLAATLFGISAGILGLESYSGFIFYFAFYLIITGLFFLLRVLPSSAASGLSPLDTSRYYRSSMEFWTGVRTRFVKARGVLGVDK</sequence>
<dbReference type="InterPro" id="IPR008504">
    <property type="entry name" value="Emc6"/>
</dbReference>
<evidence type="ECO:0000256" key="7">
    <source>
        <dbReference type="ARBA" id="ARBA00023136"/>
    </source>
</evidence>
<dbReference type="PANTHER" id="PTHR20994:SF0">
    <property type="entry name" value="ER MEMBRANE PROTEIN COMPLEX SUBUNIT 6"/>
    <property type="match status" value="1"/>
</dbReference>
<dbReference type="GO" id="GO:0000045">
    <property type="term" value="P:autophagosome assembly"/>
    <property type="evidence" value="ECO:0007669"/>
    <property type="project" value="TreeGrafter"/>
</dbReference>
<dbReference type="Proteomes" id="UP001201980">
    <property type="component" value="Unassembled WGS sequence"/>
</dbReference>
<protein>
    <recommendedName>
        <fullName evidence="3">ER membrane protein complex subunit 6</fullName>
    </recommendedName>
</protein>
<gene>
    <name evidence="9" type="ORF">MKZ38_002507</name>
</gene>
<keyword evidence="5" id="KW-0256">Endoplasmic reticulum</keyword>
<keyword evidence="10" id="KW-1185">Reference proteome</keyword>
<dbReference type="AlphaFoldDB" id="A0AAD5RNU5"/>